<feature type="transmembrane region" description="Helical" evidence="1">
    <location>
        <begin position="212"/>
        <end position="233"/>
    </location>
</feature>
<feature type="transmembrane region" description="Helical" evidence="1">
    <location>
        <begin position="173"/>
        <end position="200"/>
    </location>
</feature>
<evidence type="ECO:0000256" key="1">
    <source>
        <dbReference type="SAM" id="Phobius"/>
    </source>
</evidence>
<keyword evidence="1" id="KW-0812">Transmembrane</keyword>
<keyword evidence="1" id="KW-1133">Transmembrane helix</keyword>
<dbReference type="OrthoDB" id="527567at2"/>
<dbReference type="EMBL" id="MRCG01000007">
    <property type="protein sequence ID" value="OKH48082.1"/>
    <property type="molecule type" value="Genomic_DNA"/>
</dbReference>
<evidence type="ECO:0008006" key="4">
    <source>
        <dbReference type="Google" id="ProtNLM"/>
    </source>
</evidence>
<keyword evidence="1" id="KW-0472">Membrane</keyword>
<proteinExistence type="predicted"/>
<gene>
    <name evidence="2" type="ORF">NIES30_11305</name>
</gene>
<comment type="caution">
    <text evidence="2">The sequence shown here is derived from an EMBL/GenBank/DDBJ whole genome shotgun (WGS) entry which is preliminary data.</text>
</comment>
<feature type="transmembrane region" description="Helical" evidence="1">
    <location>
        <begin position="296"/>
        <end position="322"/>
    </location>
</feature>
<feature type="transmembrane region" description="Helical" evidence="1">
    <location>
        <begin position="151"/>
        <end position="167"/>
    </location>
</feature>
<feature type="transmembrane region" description="Helical" evidence="1">
    <location>
        <begin position="73"/>
        <end position="92"/>
    </location>
</feature>
<organism evidence="2 3">
    <name type="scientific">Phormidium tenue NIES-30</name>
    <dbReference type="NCBI Taxonomy" id="549789"/>
    <lineage>
        <taxon>Bacteria</taxon>
        <taxon>Bacillati</taxon>
        <taxon>Cyanobacteriota</taxon>
        <taxon>Cyanophyceae</taxon>
        <taxon>Oscillatoriophycideae</taxon>
        <taxon>Oscillatoriales</taxon>
        <taxon>Oscillatoriaceae</taxon>
        <taxon>Phormidium</taxon>
    </lineage>
</organism>
<feature type="transmembrane region" description="Helical" evidence="1">
    <location>
        <begin position="126"/>
        <end position="144"/>
    </location>
</feature>
<dbReference type="GO" id="GO:0000030">
    <property type="term" value="F:mannosyltransferase activity"/>
    <property type="evidence" value="ECO:0007669"/>
    <property type="project" value="InterPro"/>
</dbReference>
<accession>A0A1U7J5V3</accession>
<evidence type="ECO:0000313" key="3">
    <source>
        <dbReference type="Proteomes" id="UP000185557"/>
    </source>
</evidence>
<feature type="transmembrane region" description="Helical" evidence="1">
    <location>
        <begin position="12"/>
        <end position="31"/>
    </location>
</feature>
<reference evidence="2 3" key="1">
    <citation type="submission" date="2016-11" db="EMBL/GenBank/DDBJ databases">
        <title>Draft Genome Sequences of Nine Cyanobacterial Strains from Diverse Habitats.</title>
        <authorList>
            <person name="Zhu T."/>
            <person name="Hou S."/>
            <person name="Lu X."/>
            <person name="Hess W.R."/>
        </authorList>
    </citation>
    <scope>NUCLEOTIDE SEQUENCE [LARGE SCALE GENOMIC DNA]</scope>
    <source>
        <strain evidence="2 3">NIES-30</strain>
    </source>
</reference>
<feature type="transmembrane region" description="Helical" evidence="1">
    <location>
        <begin position="99"/>
        <end position="120"/>
    </location>
</feature>
<name>A0A1U7J5V3_9CYAN</name>
<evidence type="ECO:0000313" key="2">
    <source>
        <dbReference type="EMBL" id="OKH48082.1"/>
    </source>
</evidence>
<protein>
    <recommendedName>
        <fullName evidence="4">Glycosyltransferase RgtA/B/C/D-like domain-containing protein</fullName>
    </recommendedName>
</protein>
<keyword evidence="3" id="KW-1185">Reference proteome</keyword>
<dbReference type="Pfam" id="PF05208">
    <property type="entry name" value="ALG3"/>
    <property type="match status" value="1"/>
</dbReference>
<feature type="transmembrane region" description="Helical" evidence="1">
    <location>
        <begin position="268"/>
        <end position="289"/>
    </location>
</feature>
<dbReference type="InterPro" id="IPR007873">
    <property type="entry name" value="Glycosyltransferase_ALG3"/>
</dbReference>
<dbReference type="Proteomes" id="UP000185557">
    <property type="component" value="Unassembled WGS sequence"/>
</dbReference>
<sequence>MPGLCGWDKRYWLAFLLLMVAGLLMHISVWFTPASDLMGQDIYYIWLEGKRIIVGENPYSRVLASDMRANDKYATYFPLVYLCSALLQKLGFPEFLDWLYLWRPLSFLCHMGIVALVLRFFYVRGLWLFGFAVAAILLLGRWSIYITRVHHLEFAAIFFLLLSLLLLKDRTRWALLAFSLSLGIKQIAIFLLPLYLVYLWKTASKTKRIIEVGLGLLIILSIPVVTSLPFLAWNAEGFVKSILFSATRAGSSHVEGAPSLDVIFSQNLPWLVGLKAKLPMLMLMGLIYLSFLTEKVSILACSALVMMVFLYFNSVLFLQYFLWPLSLTLLALVESVPPMPHRQPIDPLQP</sequence>
<dbReference type="AlphaFoldDB" id="A0A1U7J5V3"/>